<keyword evidence="2" id="KW-1133">Transmembrane helix</keyword>
<accession>A0A645ELH1</accession>
<feature type="compositionally biased region" description="Pro residues" evidence="1">
    <location>
        <begin position="19"/>
        <end position="30"/>
    </location>
</feature>
<reference evidence="3" key="1">
    <citation type="submission" date="2019-08" db="EMBL/GenBank/DDBJ databases">
        <authorList>
            <person name="Kucharzyk K."/>
            <person name="Murdoch R.W."/>
            <person name="Higgins S."/>
            <person name="Loffler F."/>
        </authorList>
    </citation>
    <scope>NUCLEOTIDE SEQUENCE</scope>
</reference>
<comment type="caution">
    <text evidence="3">The sequence shown here is derived from an EMBL/GenBank/DDBJ whole genome shotgun (WGS) entry which is preliminary data.</text>
</comment>
<feature type="region of interest" description="Disordered" evidence="1">
    <location>
        <begin position="15"/>
        <end position="38"/>
    </location>
</feature>
<evidence type="ECO:0000256" key="2">
    <source>
        <dbReference type="SAM" id="Phobius"/>
    </source>
</evidence>
<dbReference type="EMBL" id="VSSQ01048813">
    <property type="protein sequence ID" value="MPN02858.1"/>
    <property type="molecule type" value="Genomic_DNA"/>
</dbReference>
<dbReference type="AlphaFoldDB" id="A0A645ELH1"/>
<organism evidence="3">
    <name type="scientific">bioreactor metagenome</name>
    <dbReference type="NCBI Taxonomy" id="1076179"/>
    <lineage>
        <taxon>unclassified sequences</taxon>
        <taxon>metagenomes</taxon>
        <taxon>ecological metagenomes</taxon>
    </lineage>
</organism>
<evidence type="ECO:0000256" key="1">
    <source>
        <dbReference type="SAM" id="MobiDB-lite"/>
    </source>
</evidence>
<protein>
    <submittedName>
        <fullName evidence="3">Uncharacterized protein</fullName>
    </submittedName>
</protein>
<keyword evidence="2" id="KW-0472">Membrane</keyword>
<sequence length="100" mass="10223">MTRVAPTQAVYLPLAADEPPLPPAAPPRPGLPADTADPDSVPAQLAAWWRQLFGVEGYLGAERFGPGHWAGYLAAAALAGTALGLVAGVALLALGRLVFP</sequence>
<keyword evidence="2" id="KW-0812">Transmembrane</keyword>
<name>A0A645ELH1_9ZZZZ</name>
<evidence type="ECO:0000313" key="3">
    <source>
        <dbReference type="EMBL" id="MPN02858.1"/>
    </source>
</evidence>
<gene>
    <name evidence="3" type="ORF">SDC9_150079</name>
</gene>
<feature type="transmembrane region" description="Helical" evidence="2">
    <location>
        <begin position="69"/>
        <end position="94"/>
    </location>
</feature>
<proteinExistence type="predicted"/>